<dbReference type="InterPro" id="IPR008271">
    <property type="entry name" value="Ser/Thr_kinase_AS"/>
</dbReference>
<dbReference type="Gene3D" id="3.40.50.300">
    <property type="entry name" value="P-loop containing nucleotide triphosphate hydrolases"/>
    <property type="match status" value="1"/>
</dbReference>
<gene>
    <name evidence="2" type="ORF">AKO1_004431</name>
</gene>
<evidence type="ECO:0000313" key="2">
    <source>
        <dbReference type="EMBL" id="KAL0476442.1"/>
    </source>
</evidence>
<name>A0AAW2YGZ0_9EUKA</name>
<dbReference type="SUPFAM" id="SSF56112">
    <property type="entry name" value="Protein kinase-like (PK-like)"/>
    <property type="match status" value="1"/>
</dbReference>
<accession>A0AAW2YGZ0</accession>
<dbReference type="GO" id="GO:0004672">
    <property type="term" value="F:protein kinase activity"/>
    <property type="evidence" value="ECO:0007669"/>
    <property type="project" value="InterPro"/>
</dbReference>
<dbReference type="SMART" id="SM00220">
    <property type="entry name" value="S_TKc"/>
    <property type="match status" value="1"/>
</dbReference>
<dbReference type="InterPro" id="IPR041664">
    <property type="entry name" value="AAA_16"/>
</dbReference>
<dbReference type="EMBL" id="JAOPGA020000041">
    <property type="protein sequence ID" value="KAL0476442.1"/>
    <property type="molecule type" value="Genomic_DNA"/>
</dbReference>
<dbReference type="Gene3D" id="1.10.510.10">
    <property type="entry name" value="Transferase(Phosphotransferase) domain 1"/>
    <property type="match status" value="1"/>
</dbReference>
<dbReference type="Pfam" id="PF13191">
    <property type="entry name" value="AAA_16"/>
    <property type="match status" value="1"/>
</dbReference>
<dbReference type="PROSITE" id="PS50011">
    <property type="entry name" value="PROTEIN_KINASE_DOM"/>
    <property type="match status" value="1"/>
</dbReference>
<dbReference type="InterPro" id="IPR011009">
    <property type="entry name" value="Kinase-like_dom_sf"/>
</dbReference>
<comment type="caution">
    <text evidence="2">The sequence shown here is derived from an EMBL/GenBank/DDBJ whole genome shotgun (WGS) entry which is preliminary data.</text>
</comment>
<dbReference type="InterPro" id="IPR027417">
    <property type="entry name" value="P-loop_NTPase"/>
</dbReference>
<dbReference type="InterPro" id="IPR053159">
    <property type="entry name" value="Hybrid_Histidine_Kinase"/>
</dbReference>
<dbReference type="SUPFAM" id="SSF52540">
    <property type="entry name" value="P-loop containing nucleoside triphosphate hydrolases"/>
    <property type="match status" value="1"/>
</dbReference>
<dbReference type="GO" id="GO:0005524">
    <property type="term" value="F:ATP binding"/>
    <property type="evidence" value="ECO:0007669"/>
    <property type="project" value="InterPro"/>
</dbReference>
<evidence type="ECO:0000313" key="3">
    <source>
        <dbReference type="Proteomes" id="UP001431209"/>
    </source>
</evidence>
<evidence type="ECO:0000259" key="1">
    <source>
        <dbReference type="PROSITE" id="PS50011"/>
    </source>
</evidence>
<protein>
    <submittedName>
        <fullName evidence="2">Hybrid signal transduction histidine kinase dhkG</fullName>
    </submittedName>
</protein>
<dbReference type="AlphaFoldDB" id="A0AAW2YGZ0"/>
<organism evidence="2 3">
    <name type="scientific">Acrasis kona</name>
    <dbReference type="NCBI Taxonomy" id="1008807"/>
    <lineage>
        <taxon>Eukaryota</taxon>
        <taxon>Discoba</taxon>
        <taxon>Heterolobosea</taxon>
        <taxon>Tetramitia</taxon>
        <taxon>Eutetramitia</taxon>
        <taxon>Acrasidae</taxon>
        <taxon>Acrasis</taxon>
    </lineage>
</organism>
<proteinExistence type="predicted"/>
<dbReference type="InterPro" id="IPR000719">
    <property type="entry name" value="Prot_kinase_dom"/>
</dbReference>
<dbReference type="Pfam" id="PF00069">
    <property type="entry name" value="Pkinase"/>
    <property type="match status" value="1"/>
</dbReference>
<dbReference type="PANTHER" id="PTHR43642">
    <property type="entry name" value="HYBRID SIGNAL TRANSDUCTION HISTIDINE KINASE G"/>
    <property type="match status" value="1"/>
</dbReference>
<dbReference type="PROSITE" id="PS00108">
    <property type="entry name" value="PROTEIN_KINASE_ST"/>
    <property type="match status" value="1"/>
</dbReference>
<keyword evidence="2" id="KW-0418">Kinase</keyword>
<dbReference type="Proteomes" id="UP001431209">
    <property type="component" value="Unassembled WGS sequence"/>
</dbReference>
<feature type="domain" description="Protein kinase" evidence="1">
    <location>
        <begin position="4"/>
        <end position="280"/>
    </location>
</feature>
<reference evidence="2 3" key="1">
    <citation type="submission" date="2024-03" db="EMBL/GenBank/DDBJ databases">
        <title>The Acrasis kona genome and developmental transcriptomes reveal deep origins of eukaryotic multicellular pathways.</title>
        <authorList>
            <person name="Sheikh S."/>
            <person name="Fu C.-J."/>
            <person name="Brown M.W."/>
            <person name="Baldauf S.L."/>
        </authorList>
    </citation>
    <scope>NUCLEOTIDE SEQUENCE [LARGE SCALE GENOMIC DNA]</scope>
    <source>
        <strain evidence="2 3">ATCC MYA-3509</strain>
    </source>
</reference>
<keyword evidence="2" id="KW-0808">Transferase</keyword>
<dbReference type="PANTHER" id="PTHR43642:SF1">
    <property type="entry name" value="HYBRID SIGNAL TRANSDUCTION HISTIDINE KINASE G"/>
    <property type="match status" value="1"/>
</dbReference>
<sequence length="837" mass="96011">MDWYEPIDTLYCTKHTVIYKAKYIKNSSSRINILNEEVVIVKTHAERNPSFERLNGLRKEFNIARSVYNSNNSSNIAEYLVLLERRDEKYEKVAIIMRDTSSRNLASITPRLGFDVNTFFKIAIQVTKGIRSIHNCGIVHQDIKPSNIILDESGNARVIDFGCGTKTNKEQDGKNVDVEPTYGTLSYVSPEQTGRTNHKMDFRTDFYSLGITFYHMLTGSVPFVSNSISKLYHLHIATNLPQLPSHLPQVLNSIVNKLANKNPQDRYQTANGLLYDLELLQHRLSNSNTEPFEICTRDFYRLIDFGNQLYGREESLQQIQSSFQKTILHKRVRVEVVKGYSGMGKSSLVSKLLSTIKKSNVAIGKYDQLERNITLSAIGNALQTLLAEMISNSNQQQLECLQTKFIDFFKEEPVYLLVEMVPSLSIFLDSSHQLYNKPPPVDAKNIIIMLFCELIRFVSNLNHSLVLFLDDMQWADMESLNLIKMLFETTDYCMLLILSYRDDQLTNDDNLSSTIDVIRDVVPVGTTTLNALDIQTLSKWISDLVHCDTMIDPKVVQIIHGKTGGNPFYVKLLIKTLFEDRTLWYDISNNIWKWNMNALRSAKYSDDLVDLMIAQINKFSGTRRDVLTWLACFGKPTKLFKLASIMNMKDDQELIDVISPLVSEDLLLFVGNEICFSHDKVRETVYAELELVQRALKHNVIAQNLRSDPTRSTTGRDLCELVNHMNQCKSLIRHGDHESLLELLRYNISAGLAAQKTFAFSISLNYYKTAVDLFFELYDQQEDCWSHFRDLGFESHMKLATSYLQLDNYSEATIVFDMLLTRAISRAELVAVYNKMI</sequence>
<dbReference type="CDD" id="cd14014">
    <property type="entry name" value="STKc_PknB_like"/>
    <property type="match status" value="1"/>
</dbReference>
<keyword evidence="3" id="KW-1185">Reference proteome</keyword>